<sequence>MDQLKLKLQEYYHRYQQLDPQVKPGKEEVGDMENDILSQFGLPASKRFVQILHDFVKNAQVTDHLLNYVSKKLRSAARTYLLAPVMSDIEVLNHARDQKRSPYDVLPELGYTVHEYAIFLVAELLYRRNMGPVEVLDELKKVQHFDSWNELLVLSKMPEYNTHEMYAKLKKQQLRFVDDFVQFSHRQTAPKAPAKRATPAEEGYLPNYRTISKMQVEDIVFDEQGNPRLFGKIRTGNRYNRISIGLEYSELNQVLMSSGEMGVEISRFIKKKLADNAAEKPTVIDIRTEFGKLLRLDACYLEVYKPQHREGHDWIEDKDNFYFVDKILTKKEFDKRAKELETKEKIQECLEIIGGSYVHYQRLRRLGVTDEEAKLRAGLQDELLFKLSTFLHKLKD</sequence>
<dbReference type="Proteomes" id="UP000198984">
    <property type="component" value="Unassembled WGS sequence"/>
</dbReference>
<organism evidence="1 2">
    <name type="scientific">Chitinophaga rupis</name>
    <dbReference type="NCBI Taxonomy" id="573321"/>
    <lineage>
        <taxon>Bacteria</taxon>
        <taxon>Pseudomonadati</taxon>
        <taxon>Bacteroidota</taxon>
        <taxon>Chitinophagia</taxon>
        <taxon>Chitinophagales</taxon>
        <taxon>Chitinophagaceae</taxon>
        <taxon>Chitinophaga</taxon>
    </lineage>
</organism>
<dbReference type="AlphaFoldDB" id="A0A1H8GU79"/>
<name>A0A1H8GU79_9BACT</name>
<evidence type="ECO:0000313" key="1">
    <source>
        <dbReference type="EMBL" id="SEN47516.1"/>
    </source>
</evidence>
<protein>
    <submittedName>
        <fullName evidence="1">Uncharacterized protein</fullName>
    </submittedName>
</protein>
<dbReference type="OrthoDB" id="619218at2"/>
<gene>
    <name evidence="1" type="ORF">SAMN04488505_110246</name>
</gene>
<reference evidence="1 2" key="1">
    <citation type="submission" date="2016-10" db="EMBL/GenBank/DDBJ databases">
        <authorList>
            <person name="de Groot N.N."/>
        </authorList>
    </citation>
    <scope>NUCLEOTIDE SEQUENCE [LARGE SCALE GENOMIC DNA]</scope>
    <source>
        <strain evidence="1 2">DSM 21039</strain>
    </source>
</reference>
<dbReference type="RefSeq" id="WP_089919955.1">
    <property type="nucleotide sequence ID" value="NZ_FOBB01000010.1"/>
</dbReference>
<accession>A0A1H8GU79</accession>
<keyword evidence="2" id="KW-1185">Reference proteome</keyword>
<dbReference type="EMBL" id="FOBB01000010">
    <property type="protein sequence ID" value="SEN47516.1"/>
    <property type="molecule type" value="Genomic_DNA"/>
</dbReference>
<evidence type="ECO:0000313" key="2">
    <source>
        <dbReference type="Proteomes" id="UP000198984"/>
    </source>
</evidence>
<proteinExistence type="predicted"/>